<dbReference type="Pfam" id="PF07963">
    <property type="entry name" value="N_methyl"/>
    <property type="match status" value="1"/>
</dbReference>
<dbReference type="InterPro" id="IPR045584">
    <property type="entry name" value="Pilin-like"/>
</dbReference>
<comment type="similarity">
    <text evidence="1 3">Belongs to the N-Me-Phe pilin family.</text>
</comment>
<evidence type="ECO:0000313" key="5">
    <source>
        <dbReference type="EMBL" id="ENU28029.1"/>
    </source>
</evidence>
<feature type="transmembrane region" description="Helical" evidence="4">
    <location>
        <begin position="7"/>
        <end position="31"/>
    </location>
</feature>
<proteinExistence type="inferred from homology"/>
<gene>
    <name evidence="5" type="ORF">F992_00866</name>
</gene>
<dbReference type="Pfam" id="PF00114">
    <property type="entry name" value="Pilin"/>
    <property type="match status" value="1"/>
</dbReference>
<keyword evidence="6" id="KW-1185">Reference proteome</keyword>
<dbReference type="InterPro" id="IPR001082">
    <property type="entry name" value="Pilin"/>
</dbReference>
<keyword evidence="4" id="KW-0472">Membrane</keyword>
<protein>
    <recommendedName>
        <fullName evidence="7">Prepilin-type N-terminal cleavage/methylation domain-containing protein</fullName>
    </recommendedName>
</protein>
<dbReference type="Gene3D" id="3.30.700.10">
    <property type="entry name" value="Glycoprotein, Type 4 Pilin"/>
    <property type="match status" value="1"/>
</dbReference>
<dbReference type="EMBL" id="APOJ01000016">
    <property type="protein sequence ID" value="ENU28029.1"/>
    <property type="molecule type" value="Genomic_DNA"/>
</dbReference>
<keyword evidence="4" id="KW-1133">Transmembrane helix</keyword>
<evidence type="ECO:0000313" key="6">
    <source>
        <dbReference type="Proteomes" id="UP000013190"/>
    </source>
</evidence>
<dbReference type="NCBIfam" id="TIGR02532">
    <property type="entry name" value="IV_pilin_GFxxxE"/>
    <property type="match status" value="1"/>
</dbReference>
<reference evidence="5 6" key="2">
    <citation type="journal article" date="2016" name="Int. J. Syst. Evol. Microbiol.">
        <title>Taxonomy of haemolytic and/or proteolytic strains of the genus Acinetobacter with the proposal of Acinetobacter courvalinii sp. nov. (genomic species 14 sensu Bouvet &amp; Jeanjean), Acinetobacter dispersus sp. nov. (genomic species 17), Acinetobacter modestus sp. nov., Acinetobacter proteolyticus sp. nov. and Acinetobacter vivianii sp. nov.</title>
        <authorList>
            <person name="Nemec A."/>
            <person name="Radolfova-Krizova L."/>
            <person name="Maixnerova M."/>
            <person name="Vrestiakova E."/>
            <person name="Jezek P."/>
            <person name="Sedo O."/>
        </authorList>
    </citation>
    <scope>NUCLEOTIDE SEQUENCE [LARGE SCALE GENOMIC DNA]</scope>
    <source>
        <strain evidence="5 6">NIPH 236</strain>
    </source>
</reference>
<evidence type="ECO:0000256" key="1">
    <source>
        <dbReference type="ARBA" id="ARBA00005233"/>
    </source>
</evidence>
<dbReference type="PANTHER" id="PTHR30093">
    <property type="entry name" value="GENERAL SECRETION PATHWAY PROTEIN G"/>
    <property type="match status" value="1"/>
</dbReference>
<reference evidence="6" key="1">
    <citation type="submission" date="2013-02" db="EMBL/GenBank/DDBJ databases">
        <title>The Genome Sequence of Acinetobacter sp. NIPH 236.</title>
        <authorList>
            <consortium name="The Broad Institute Genome Sequencing Platform"/>
            <consortium name="The Broad Institute Genome Sequencing Center for Infectious Disease"/>
            <person name="Cerqueira G."/>
            <person name="Feldgarden M."/>
            <person name="Courvalin P."/>
            <person name="Perichon B."/>
            <person name="Grillot-Courvalin C."/>
            <person name="Clermont D."/>
            <person name="Rocha E."/>
            <person name="Yoon E.-J."/>
            <person name="Nemec A."/>
            <person name="Walker B."/>
            <person name="Young S.K."/>
            <person name="Zeng Q."/>
            <person name="Gargeya S."/>
            <person name="Fitzgerald M."/>
            <person name="Haas B."/>
            <person name="Abouelleil A."/>
            <person name="Alvarado L."/>
            <person name="Arachchi H.M."/>
            <person name="Berlin A.M."/>
            <person name="Chapman S.B."/>
            <person name="Dewar J."/>
            <person name="Goldberg J."/>
            <person name="Griggs A."/>
            <person name="Gujja S."/>
            <person name="Hansen M."/>
            <person name="Howarth C."/>
            <person name="Imamovic A."/>
            <person name="Larimer J."/>
            <person name="McCowan C."/>
            <person name="Murphy C."/>
            <person name="Neiman D."/>
            <person name="Pearson M."/>
            <person name="Priest M."/>
            <person name="Roberts A."/>
            <person name="Saif S."/>
            <person name="Shea T."/>
            <person name="Sisk P."/>
            <person name="Sykes S."/>
            <person name="Wortman J."/>
            <person name="Nusbaum C."/>
            <person name="Birren B."/>
        </authorList>
    </citation>
    <scope>NUCLEOTIDE SEQUENCE [LARGE SCALE GENOMIC DNA]</scope>
    <source>
        <strain evidence="6">NIPH 236</strain>
    </source>
</reference>
<dbReference type="InterPro" id="IPR012902">
    <property type="entry name" value="N_methyl_site"/>
</dbReference>
<dbReference type="Proteomes" id="UP000013190">
    <property type="component" value="Unassembled WGS sequence"/>
</dbReference>
<evidence type="ECO:0000256" key="4">
    <source>
        <dbReference type="SAM" id="Phobius"/>
    </source>
</evidence>
<dbReference type="PROSITE" id="PS00409">
    <property type="entry name" value="PROKAR_NTER_METHYL"/>
    <property type="match status" value="1"/>
</dbReference>
<evidence type="ECO:0000256" key="3">
    <source>
        <dbReference type="RuleBase" id="RU000389"/>
    </source>
</evidence>
<organism evidence="5 6">
    <name type="scientific">Acinetobacter modestus</name>
    <dbReference type="NCBI Taxonomy" id="1776740"/>
    <lineage>
        <taxon>Bacteria</taxon>
        <taxon>Pseudomonadati</taxon>
        <taxon>Pseudomonadota</taxon>
        <taxon>Gammaproteobacteria</taxon>
        <taxon>Moraxellales</taxon>
        <taxon>Moraxellaceae</taxon>
        <taxon>Acinetobacter</taxon>
    </lineage>
</organism>
<name>A0ABP2U0L9_9GAMM</name>
<evidence type="ECO:0000256" key="2">
    <source>
        <dbReference type="ARBA" id="ARBA00022481"/>
    </source>
</evidence>
<keyword evidence="4" id="KW-0812">Transmembrane</keyword>
<evidence type="ECO:0008006" key="7">
    <source>
        <dbReference type="Google" id="ProtNLM"/>
    </source>
</evidence>
<keyword evidence="2" id="KW-0488">Methylation</keyword>
<sequence>MKSMQKGFTLIELMIVVAIIGILAAIALPAYQDYTVRTRITEGLGLAESAKSAIQTDGSASAADLDRTADTWNAQAAGTGANSKYVNSVQMSDTTGLITITYNPTQVGLATTENTITLTPWVRSGVAGAGESLAAAIAGGRTGTIDWGCASETNATATASGITVVALGNAGVRAKYAPAACR</sequence>
<accession>A0ABP2U0L9</accession>
<dbReference type="SUPFAM" id="SSF54523">
    <property type="entry name" value="Pili subunits"/>
    <property type="match status" value="1"/>
</dbReference>
<comment type="caution">
    <text evidence="5">The sequence shown here is derived from an EMBL/GenBank/DDBJ whole genome shotgun (WGS) entry which is preliminary data.</text>
</comment>
<keyword evidence="3" id="KW-0281">Fimbrium</keyword>
<dbReference type="PANTHER" id="PTHR30093:SF34">
    <property type="entry name" value="PREPILIN PEPTIDASE-DEPENDENT PROTEIN D"/>
    <property type="match status" value="1"/>
</dbReference>